<sequence>MTSSRNQSSSRKAVAGSSVRATSSADFAENRTSSRLVPSNGRSSTTQRTQFAPSSSSKAAPSRIPPDVTLEFLSIGNGKRK</sequence>
<feature type="region of interest" description="Disordered" evidence="1">
    <location>
        <begin position="1"/>
        <end position="81"/>
    </location>
</feature>
<organism evidence="2 3">
    <name type="scientific">Brassica oleracea var. oleracea</name>
    <dbReference type="NCBI Taxonomy" id="109376"/>
    <lineage>
        <taxon>Eukaryota</taxon>
        <taxon>Viridiplantae</taxon>
        <taxon>Streptophyta</taxon>
        <taxon>Embryophyta</taxon>
        <taxon>Tracheophyta</taxon>
        <taxon>Spermatophyta</taxon>
        <taxon>Magnoliopsida</taxon>
        <taxon>eudicotyledons</taxon>
        <taxon>Gunneridae</taxon>
        <taxon>Pentapetalae</taxon>
        <taxon>rosids</taxon>
        <taxon>malvids</taxon>
        <taxon>Brassicales</taxon>
        <taxon>Brassicaceae</taxon>
        <taxon>Brassiceae</taxon>
        <taxon>Brassica</taxon>
    </lineage>
</organism>
<evidence type="ECO:0000256" key="1">
    <source>
        <dbReference type="SAM" id="MobiDB-lite"/>
    </source>
</evidence>
<dbReference type="eggNOG" id="KOG1164">
    <property type="taxonomic scope" value="Eukaryota"/>
</dbReference>
<dbReference type="Proteomes" id="UP000032141">
    <property type="component" value="Unassembled WGS sequence"/>
</dbReference>
<reference evidence="2" key="2">
    <citation type="submission" date="2015-06" db="UniProtKB">
        <authorList>
            <consortium name="EnsemblPlants"/>
        </authorList>
    </citation>
    <scope>IDENTIFICATION</scope>
</reference>
<name>A0A0D2ZWG4_BRAOL</name>
<keyword evidence="3" id="KW-1185">Reference proteome</keyword>
<accession>A0A0D2ZWG4</accession>
<feature type="compositionally biased region" description="Polar residues" evidence="1">
    <location>
        <begin position="1"/>
        <end position="11"/>
    </location>
</feature>
<evidence type="ECO:0000313" key="2">
    <source>
        <dbReference type="EnsemblPlants" id="Bo02992s010.1"/>
    </source>
</evidence>
<dbReference type="Gramene" id="Bo02992s010.1">
    <property type="protein sequence ID" value="Bo02992s010.1"/>
    <property type="gene ID" value="Bo02992s010"/>
</dbReference>
<protein>
    <submittedName>
        <fullName evidence="2">Uncharacterized protein</fullName>
    </submittedName>
</protein>
<dbReference type="STRING" id="109376.A0A0D2ZWG4"/>
<proteinExistence type="predicted"/>
<feature type="compositionally biased region" description="Low complexity" evidence="1">
    <location>
        <begin position="52"/>
        <end position="66"/>
    </location>
</feature>
<reference evidence="2" key="1">
    <citation type="journal article" date="2014" name="Genome Biol.">
        <title>Transcriptome and methylome profiling reveals relics of genome dominance in the mesopolyploid Brassica oleracea.</title>
        <authorList>
            <person name="Parkin I.A."/>
            <person name="Koh C."/>
            <person name="Tang H."/>
            <person name="Robinson S.J."/>
            <person name="Kagale S."/>
            <person name="Clarke W.E."/>
            <person name="Town C.D."/>
            <person name="Nixon J."/>
            <person name="Krishnakumar V."/>
            <person name="Bidwell S.L."/>
            <person name="Denoeud F."/>
            <person name="Belcram H."/>
            <person name="Links M.G."/>
            <person name="Just J."/>
            <person name="Clarke C."/>
            <person name="Bender T."/>
            <person name="Huebert T."/>
            <person name="Mason A.S."/>
            <person name="Pires J.C."/>
            <person name="Barker G."/>
            <person name="Moore J."/>
            <person name="Walley P.G."/>
            <person name="Manoli S."/>
            <person name="Batley J."/>
            <person name="Edwards D."/>
            <person name="Nelson M.N."/>
            <person name="Wang X."/>
            <person name="Paterson A.H."/>
            <person name="King G."/>
            <person name="Bancroft I."/>
            <person name="Chalhoub B."/>
            <person name="Sharpe A.G."/>
        </authorList>
    </citation>
    <scope>NUCLEOTIDE SEQUENCE [LARGE SCALE GENOMIC DNA]</scope>
    <source>
        <strain evidence="2">cv. TO1000</strain>
    </source>
</reference>
<dbReference type="AlphaFoldDB" id="A0A0D2ZWG4"/>
<evidence type="ECO:0000313" key="3">
    <source>
        <dbReference type="Proteomes" id="UP000032141"/>
    </source>
</evidence>
<feature type="compositionally biased region" description="Polar residues" evidence="1">
    <location>
        <begin position="19"/>
        <end position="51"/>
    </location>
</feature>
<dbReference type="HOGENOM" id="CLU_2577204_0_0_1"/>
<dbReference type="EnsemblPlants" id="Bo02992s010.1">
    <property type="protein sequence ID" value="Bo02992s010.1"/>
    <property type="gene ID" value="Bo02992s010"/>
</dbReference>